<comment type="similarity">
    <text evidence="1 7">Belongs to the endoribonuclease YbeY family.</text>
</comment>
<dbReference type="NCBIfam" id="TIGR00043">
    <property type="entry name" value="rRNA maturation RNase YbeY"/>
    <property type="match status" value="1"/>
</dbReference>
<comment type="cofactor">
    <cofactor evidence="7">
        <name>Zn(2+)</name>
        <dbReference type="ChEBI" id="CHEBI:29105"/>
    </cofactor>
    <text evidence="7">Binds 1 zinc ion.</text>
</comment>
<dbReference type="PANTHER" id="PTHR46986">
    <property type="entry name" value="ENDORIBONUCLEASE YBEY, CHLOROPLASTIC"/>
    <property type="match status" value="1"/>
</dbReference>
<evidence type="ECO:0000256" key="4">
    <source>
        <dbReference type="ARBA" id="ARBA00022759"/>
    </source>
</evidence>
<evidence type="ECO:0000256" key="7">
    <source>
        <dbReference type="HAMAP-Rule" id="MF_00009"/>
    </source>
</evidence>
<keyword evidence="7" id="KW-0963">Cytoplasm</keyword>
<comment type="caution">
    <text evidence="8">The sequence shown here is derived from an EMBL/GenBank/DDBJ whole genome shotgun (WGS) entry which is preliminary data.</text>
</comment>
<evidence type="ECO:0000256" key="1">
    <source>
        <dbReference type="ARBA" id="ARBA00010875"/>
    </source>
</evidence>
<reference evidence="8 9" key="1">
    <citation type="journal article" date="2016" name="Nat. Commun.">
        <title>Thousands of microbial genomes shed light on interconnected biogeochemical processes in an aquifer system.</title>
        <authorList>
            <person name="Anantharaman K."/>
            <person name="Brown C.T."/>
            <person name="Hug L.A."/>
            <person name="Sharon I."/>
            <person name="Castelle C.J."/>
            <person name="Probst A.J."/>
            <person name="Thomas B.C."/>
            <person name="Singh A."/>
            <person name="Wilkins M.J."/>
            <person name="Karaoz U."/>
            <person name="Brodie E.L."/>
            <person name="Williams K.H."/>
            <person name="Hubbard S.S."/>
            <person name="Banfield J.F."/>
        </authorList>
    </citation>
    <scope>NUCLEOTIDE SEQUENCE [LARGE SCALE GENOMIC DNA]</scope>
</reference>
<dbReference type="GO" id="GO:0004222">
    <property type="term" value="F:metalloendopeptidase activity"/>
    <property type="evidence" value="ECO:0007669"/>
    <property type="project" value="InterPro"/>
</dbReference>
<evidence type="ECO:0000256" key="2">
    <source>
        <dbReference type="ARBA" id="ARBA00022722"/>
    </source>
</evidence>
<organism evidence="8 9">
    <name type="scientific">candidate division WWE3 bacterium RIFOXYC1_FULL_39_7</name>
    <dbReference type="NCBI Taxonomy" id="1802643"/>
    <lineage>
        <taxon>Bacteria</taxon>
        <taxon>Katanobacteria</taxon>
    </lineage>
</organism>
<dbReference type="InterPro" id="IPR002036">
    <property type="entry name" value="YbeY"/>
</dbReference>
<comment type="function">
    <text evidence="7">Single strand-specific metallo-endoribonuclease involved in late-stage 70S ribosome quality control and in maturation of the 3' terminus of the 16S rRNA.</text>
</comment>
<evidence type="ECO:0000313" key="8">
    <source>
        <dbReference type="EMBL" id="OGC70426.1"/>
    </source>
</evidence>
<name>A0A1F4WM13_UNCKA</name>
<dbReference type="HAMAP" id="MF_00009">
    <property type="entry name" value="Endoribonucl_YbeY"/>
    <property type="match status" value="1"/>
</dbReference>
<dbReference type="InterPro" id="IPR023091">
    <property type="entry name" value="MetalPrtase_cat_dom_sf_prd"/>
</dbReference>
<keyword evidence="5 7" id="KW-0378">Hydrolase</keyword>
<keyword evidence="4 7" id="KW-0255">Endonuclease</keyword>
<comment type="subcellular location">
    <subcellularLocation>
        <location evidence="7">Cytoplasm</location>
    </subcellularLocation>
</comment>
<dbReference type="PANTHER" id="PTHR46986:SF1">
    <property type="entry name" value="ENDORIBONUCLEASE YBEY, CHLOROPLASTIC"/>
    <property type="match status" value="1"/>
</dbReference>
<protein>
    <recommendedName>
        <fullName evidence="7">Endoribonuclease YbeY</fullName>
        <ecNumber evidence="7">3.1.-.-</ecNumber>
    </recommendedName>
</protein>
<dbReference type="GO" id="GO:0008270">
    <property type="term" value="F:zinc ion binding"/>
    <property type="evidence" value="ECO:0007669"/>
    <property type="project" value="UniProtKB-UniRule"/>
</dbReference>
<evidence type="ECO:0000313" key="9">
    <source>
        <dbReference type="Proteomes" id="UP000179113"/>
    </source>
</evidence>
<dbReference type="GO" id="GO:0004521">
    <property type="term" value="F:RNA endonuclease activity"/>
    <property type="evidence" value="ECO:0007669"/>
    <property type="project" value="UniProtKB-UniRule"/>
</dbReference>
<evidence type="ECO:0000256" key="3">
    <source>
        <dbReference type="ARBA" id="ARBA00022723"/>
    </source>
</evidence>
<gene>
    <name evidence="7" type="primary">ybeY</name>
    <name evidence="8" type="ORF">A2415_01340</name>
</gene>
<dbReference type="AlphaFoldDB" id="A0A1F4WM13"/>
<keyword evidence="7" id="KW-0690">Ribosome biogenesis</keyword>
<feature type="binding site" evidence="7">
    <location>
        <position position="85"/>
    </location>
    <ligand>
        <name>Zn(2+)</name>
        <dbReference type="ChEBI" id="CHEBI:29105"/>
        <note>catalytic</note>
    </ligand>
</feature>
<keyword evidence="6 7" id="KW-0862">Zinc</keyword>
<sequence>MKTNLTRGNIEISITLTNDSEIRKLNKKFLNKDYATDVLSFNIDQELEHGKYYLGDVIVNVEQAERQAGEYGNTLEQEIAALVEHGVLHLLGVHHDGDDH</sequence>
<dbReference type="EC" id="3.1.-.-" evidence="7"/>
<feature type="binding site" evidence="7">
    <location>
        <position position="95"/>
    </location>
    <ligand>
        <name>Zn(2+)</name>
        <dbReference type="ChEBI" id="CHEBI:29105"/>
        <note>catalytic</note>
    </ligand>
</feature>
<dbReference type="Proteomes" id="UP000179113">
    <property type="component" value="Unassembled WGS sequence"/>
</dbReference>
<evidence type="ECO:0000256" key="6">
    <source>
        <dbReference type="ARBA" id="ARBA00022833"/>
    </source>
</evidence>
<accession>A0A1F4WM13</accession>
<dbReference type="GO" id="GO:0005737">
    <property type="term" value="C:cytoplasm"/>
    <property type="evidence" value="ECO:0007669"/>
    <property type="project" value="UniProtKB-SubCell"/>
</dbReference>
<dbReference type="EMBL" id="MEWA01000006">
    <property type="protein sequence ID" value="OGC70426.1"/>
    <property type="molecule type" value="Genomic_DNA"/>
</dbReference>
<dbReference type="Pfam" id="PF02130">
    <property type="entry name" value="YbeY"/>
    <property type="match status" value="1"/>
</dbReference>
<keyword evidence="3 7" id="KW-0479">Metal-binding</keyword>
<keyword evidence="2 7" id="KW-0540">Nuclease</keyword>
<keyword evidence="7" id="KW-0698">rRNA processing</keyword>
<feature type="binding site" evidence="7">
    <location>
        <position position="89"/>
    </location>
    <ligand>
        <name>Zn(2+)</name>
        <dbReference type="ChEBI" id="CHEBI:29105"/>
        <note>catalytic</note>
    </ligand>
</feature>
<dbReference type="Gene3D" id="3.40.390.30">
    <property type="entry name" value="Metalloproteases ('zincins'), catalytic domain"/>
    <property type="match status" value="1"/>
</dbReference>
<proteinExistence type="inferred from homology"/>
<evidence type="ECO:0000256" key="5">
    <source>
        <dbReference type="ARBA" id="ARBA00022801"/>
    </source>
</evidence>
<dbReference type="GO" id="GO:0006364">
    <property type="term" value="P:rRNA processing"/>
    <property type="evidence" value="ECO:0007669"/>
    <property type="project" value="UniProtKB-UniRule"/>
</dbReference>
<dbReference type="SUPFAM" id="SSF55486">
    <property type="entry name" value="Metalloproteases ('zincins'), catalytic domain"/>
    <property type="match status" value="1"/>
</dbReference>